<accession>A0A0F8U7F9</accession>
<keyword evidence="4" id="KW-1185">Reference proteome</keyword>
<feature type="compositionally biased region" description="Basic residues" evidence="2">
    <location>
        <begin position="682"/>
        <end position="691"/>
    </location>
</feature>
<proteinExistence type="inferred from homology"/>
<feature type="compositionally biased region" description="Pro residues" evidence="2">
    <location>
        <begin position="632"/>
        <end position="652"/>
    </location>
</feature>
<dbReference type="FunFam" id="3.90.830.10:FF:000005">
    <property type="entry name" value="Sec1 family superfamily"/>
    <property type="match status" value="1"/>
</dbReference>
<dbReference type="GO" id="GO:0016192">
    <property type="term" value="P:vesicle-mediated transport"/>
    <property type="evidence" value="ECO:0007669"/>
    <property type="project" value="InterPro"/>
</dbReference>
<reference evidence="3 4" key="1">
    <citation type="submission" date="2015-02" db="EMBL/GenBank/DDBJ databases">
        <title>Draft Genome Sequences of Two Closely-Related Aflatoxigenic Aspergillus Species Obtained from the Cote d'Ivoire.</title>
        <authorList>
            <person name="Moore G.G."/>
            <person name="Beltz S.B."/>
            <person name="Mack B.M."/>
        </authorList>
    </citation>
    <scope>NUCLEOTIDE SEQUENCE [LARGE SCALE GENOMIC DNA]</scope>
    <source>
        <strain evidence="3 4">SRRC1432</strain>
    </source>
</reference>
<gene>
    <name evidence="3" type="ORF">AOCH_006158</name>
</gene>
<feature type="region of interest" description="Disordered" evidence="2">
    <location>
        <begin position="612"/>
        <end position="691"/>
    </location>
</feature>
<dbReference type="PANTHER" id="PTHR11679">
    <property type="entry name" value="VESICLE PROTEIN SORTING-ASSOCIATED"/>
    <property type="match status" value="1"/>
</dbReference>
<sequence length="691" mass="78008">MSSLLSIQRDILLNTIRSTGGDDWKVLVVDEESRKLIANAAKEDDILNLNVTNIEQIEHRRSSNQSMDALYILSSLPHIVDCLLADFERRRYRKAHLVWTSFLDPGLRARLDRSQVAQGLIASFQTISIDYFPRESRLVTFKDPWSFPILFHPGCNHLIREHLAGLAHKAVSLCASLGEYPVIRYYRPRTPTHEASVLCSHLARFIQEELDKFAQFQRDFPPPSPRPRGVLVVVDRSMDLHAPLIHEFTYQAMVHDLLPIKEGDKVTYKTLVNEGGVNEEVKEMEIGEQDKVWVEYRHMHMKDVLGKLGEDFAKFRAANPQFSESNDKASVGMIKDMLAGLREFQEGRDAYTLHLNMAQECMKFFQERKLIEVSSVEQGLATGLDENHKKAKGLASQLVQLLDDDSVVKADRVRLLLLYIIYRNGLLSGDVRKLMAHAELQPQDGEVISNLDLLGARVDKPLKDDKPPVIPLFNRKPPIPSEADEGSLSRYDLNVKVMLEDLVRGALDPNTFPFTRPQTESEGMAGQQDTLAQASLRSAKPTWARSRTTGEQPRQRIIVFMAGGATYGEARTCYEISEAFRKDVFLATSHMLTSNLFLRQLSDLSVDKRRLDIPAERPKPTAPAHLFERDPPPAPQPTPQRTPAPTPSPVPPTAAMGNMSLGQSGHKPSNSSSSSKPPKEKEKKKRHHFFR</sequence>
<dbReference type="VEuPathDB" id="FungiDB:P175DRAFT_0498426"/>
<evidence type="ECO:0000256" key="2">
    <source>
        <dbReference type="SAM" id="MobiDB-lite"/>
    </source>
</evidence>
<evidence type="ECO:0000313" key="4">
    <source>
        <dbReference type="Proteomes" id="UP000034947"/>
    </source>
</evidence>
<organism evidence="3 4">
    <name type="scientific">Aspergillus ochraceoroseus</name>
    <dbReference type="NCBI Taxonomy" id="138278"/>
    <lineage>
        <taxon>Eukaryota</taxon>
        <taxon>Fungi</taxon>
        <taxon>Dikarya</taxon>
        <taxon>Ascomycota</taxon>
        <taxon>Pezizomycotina</taxon>
        <taxon>Eurotiomycetes</taxon>
        <taxon>Eurotiomycetidae</taxon>
        <taxon>Eurotiales</taxon>
        <taxon>Aspergillaceae</taxon>
        <taxon>Aspergillus</taxon>
        <taxon>Aspergillus subgen. Nidulantes</taxon>
    </lineage>
</organism>
<evidence type="ECO:0000256" key="1">
    <source>
        <dbReference type="ARBA" id="ARBA00009884"/>
    </source>
</evidence>
<dbReference type="InterPro" id="IPR027482">
    <property type="entry name" value="Sec1-like_dom2"/>
</dbReference>
<protein>
    <submittedName>
        <fullName evidence="3">Sec1 family superfamily</fullName>
    </submittedName>
</protein>
<dbReference type="SUPFAM" id="SSF56815">
    <property type="entry name" value="Sec1/munc18-like (SM) proteins"/>
    <property type="match status" value="1"/>
</dbReference>
<dbReference type="Gene3D" id="3.90.830.10">
    <property type="entry name" value="Syntaxin Binding Protein 1, Chain A, domain 2"/>
    <property type="match status" value="1"/>
</dbReference>
<dbReference type="OrthoDB" id="2228at2759"/>
<dbReference type="InterPro" id="IPR001619">
    <property type="entry name" value="Sec1-like"/>
</dbReference>
<dbReference type="AlphaFoldDB" id="A0A0F8U7F9"/>
<dbReference type="Gene3D" id="3.40.50.2060">
    <property type="match status" value="1"/>
</dbReference>
<dbReference type="PIRSF" id="PIRSF005715">
    <property type="entry name" value="VPS45_Sec1"/>
    <property type="match status" value="1"/>
</dbReference>
<dbReference type="Gene3D" id="1.25.40.60">
    <property type="match status" value="1"/>
</dbReference>
<dbReference type="Pfam" id="PF00995">
    <property type="entry name" value="Sec1"/>
    <property type="match status" value="1"/>
</dbReference>
<comment type="caution">
    <text evidence="3">The sequence shown here is derived from an EMBL/GenBank/DDBJ whole genome shotgun (WGS) entry which is preliminary data.</text>
</comment>
<dbReference type="Gene3D" id="3.40.50.1910">
    <property type="match status" value="1"/>
</dbReference>
<comment type="similarity">
    <text evidence="1">Belongs to the STXBP/unc-18/SEC1 family.</text>
</comment>
<dbReference type="InterPro" id="IPR043154">
    <property type="entry name" value="Sec-1-like_dom1"/>
</dbReference>
<dbReference type="InterPro" id="IPR043127">
    <property type="entry name" value="Sec-1-like_dom3a"/>
</dbReference>
<feature type="compositionally biased region" description="Low complexity" evidence="2">
    <location>
        <begin position="667"/>
        <end position="676"/>
    </location>
</feature>
<name>A0A0F8U7F9_9EURO</name>
<dbReference type="EMBL" id="JYKN01002636">
    <property type="protein sequence ID" value="KKK15669.1"/>
    <property type="molecule type" value="Genomic_DNA"/>
</dbReference>
<evidence type="ECO:0000313" key="3">
    <source>
        <dbReference type="EMBL" id="KKK15669.1"/>
    </source>
</evidence>
<dbReference type="InterPro" id="IPR036045">
    <property type="entry name" value="Sec1-like_sf"/>
</dbReference>
<dbReference type="Proteomes" id="UP000034947">
    <property type="component" value="Unassembled WGS sequence"/>
</dbReference>